<dbReference type="OrthoDB" id="9801841at2"/>
<keyword evidence="4" id="KW-1185">Reference proteome</keyword>
<dbReference type="PANTHER" id="PTHR43081:SF1">
    <property type="entry name" value="ADENYLATE CYCLASE, TERMINAL-DIFFERENTIATION SPECIFIC"/>
    <property type="match status" value="1"/>
</dbReference>
<proteinExistence type="predicted"/>
<dbReference type="InterPro" id="IPR029787">
    <property type="entry name" value="Nucleotide_cyclase"/>
</dbReference>
<dbReference type="Pfam" id="PF00211">
    <property type="entry name" value="Guanylate_cyc"/>
    <property type="match status" value="1"/>
</dbReference>
<reference evidence="3 4" key="1">
    <citation type="submission" date="2018-03" db="EMBL/GenBank/DDBJ databases">
        <title>Genome sequencing of Simplicispira sp.</title>
        <authorList>
            <person name="Kim S.-J."/>
            <person name="Heo J."/>
            <person name="Kwon S.-W."/>
        </authorList>
    </citation>
    <scope>NUCLEOTIDE SEQUENCE [LARGE SCALE GENOMIC DNA]</scope>
    <source>
        <strain evidence="3 4">SC1-8</strain>
    </source>
</reference>
<protein>
    <submittedName>
        <fullName evidence="3">Adenylate/guanylate cyclase domain-containing protein</fullName>
    </submittedName>
</protein>
<name>A0A2S0N4P1_9BURK</name>
<dbReference type="InterPro" id="IPR000253">
    <property type="entry name" value="FHA_dom"/>
</dbReference>
<evidence type="ECO:0000313" key="3">
    <source>
        <dbReference type="EMBL" id="AVO42987.1"/>
    </source>
</evidence>
<dbReference type="Gene3D" id="3.30.70.1230">
    <property type="entry name" value="Nucleotide cyclase"/>
    <property type="match status" value="1"/>
</dbReference>
<accession>A0A2S0N4P1</accession>
<dbReference type="CDD" id="cd00060">
    <property type="entry name" value="FHA"/>
    <property type="match status" value="1"/>
</dbReference>
<dbReference type="GO" id="GO:0004016">
    <property type="term" value="F:adenylate cyclase activity"/>
    <property type="evidence" value="ECO:0007669"/>
    <property type="project" value="UniProtKB-ARBA"/>
</dbReference>
<dbReference type="Pfam" id="PF00498">
    <property type="entry name" value="FHA"/>
    <property type="match status" value="1"/>
</dbReference>
<dbReference type="KEGG" id="simp:C6571_01225"/>
<sequence length="302" mass="32898">MVFSDLSGSTALYESLGNERASQAVMRLTRWMGDVVVAHGGRVVKELGDGVLSVFTDAHAAVQAAADLQRDHQLTLARWAEPMRMAIRIGVATGEVVELEGDTYGDAVNVASRLCERAGASEIWVTDATAVDAGAVPRVHFRRLGMFDIRGKSESQVVYQADWREDQPQEALTQHALLPSVIAPLDNVLGTVELVWTDETRVFNSDEVPVHVGRSPEADCFVHDPRVSRMHARIDWRQGVFTLTDLSSFGSWVRFDGSDAEVRLRRDACILHGSGAISLGVAFGPGAPMLRFHVTGSSMSLS</sequence>
<dbReference type="GO" id="GO:0035556">
    <property type="term" value="P:intracellular signal transduction"/>
    <property type="evidence" value="ECO:0007669"/>
    <property type="project" value="InterPro"/>
</dbReference>
<feature type="domain" description="FHA" evidence="1">
    <location>
        <begin position="210"/>
        <end position="253"/>
    </location>
</feature>
<dbReference type="CDD" id="cd07302">
    <property type="entry name" value="CHD"/>
    <property type="match status" value="1"/>
</dbReference>
<dbReference type="PANTHER" id="PTHR43081">
    <property type="entry name" value="ADENYLATE CYCLASE, TERMINAL-DIFFERENTIATION SPECIFIC-RELATED"/>
    <property type="match status" value="1"/>
</dbReference>
<dbReference type="EMBL" id="CP027669">
    <property type="protein sequence ID" value="AVO42987.1"/>
    <property type="molecule type" value="Genomic_DNA"/>
</dbReference>
<dbReference type="InterPro" id="IPR008984">
    <property type="entry name" value="SMAD_FHA_dom_sf"/>
</dbReference>
<evidence type="ECO:0000259" key="1">
    <source>
        <dbReference type="PROSITE" id="PS50006"/>
    </source>
</evidence>
<dbReference type="PROSITE" id="PS50125">
    <property type="entry name" value="GUANYLATE_CYCLASE_2"/>
    <property type="match status" value="1"/>
</dbReference>
<evidence type="ECO:0000313" key="4">
    <source>
        <dbReference type="Proteomes" id="UP000239326"/>
    </source>
</evidence>
<dbReference type="PROSITE" id="PS50006">
    <property type="entry name" value="FHA_DOMAIN"/>
    <property type="match status" value="1"/>
</dbReference>
<dbReference type="GO" id="GO:0009190">
    <property type="term" value="P:cyclic nucleotide biosynthetic process"/>
    <property type="evidence" value="ECO:0007669"/>
    <property type="project" value="InterPro"/>
</dbReference>
<dbReference type="SUPFAM" id="SSF49879">
    <property type="entry name" value="SMAD/FHA domain"/>
    <property type="match status" value="1"/>
</dbReference>
<feature type="domain" description="Guanylate cyclase" evidence="2">
    <location>
        <begin position="1"/>
        <end position="115"/>
    </location>
</feature>
<dbReference type="AlphaFoldDB" id="A0A2S0N4P1"/>
<dbReference type="SUPFAM" id="SSF55073">
    <property type="entry name" value="Nucleotide cyclase"/>
    <property type="match status" value="1"/>
</dbReference>
<dbReference type="Gene3D" id="2.60.200.20">
    <property type="match status" value="1"/>
</dbReference>
<dbReference type="Proteomes" id="UP000239326">
    <property type="component" value="Chromosome"/>
</dbReference>
<evidence type="ECO:0000259" key="2">
    <source>
        <dbReference type="PROSITE" id="PS50125"/>
    </source>
</evidence>
<dbReference type="InterPro" id="IPR001054">
    <property type="entry name" value="A/G_cyclase"/>
</dbReference>
<gene>
    <name evidence="3" type="ORF">C6571_01225</name>
</gene>
<dbReference type="SMART" id="SM00240">
    <property type="entry name" value="FHA"/>
    <property type="match status" value="1"/>
</dbReference>
<dbReference type="InterPro" id="IPR050697">
    <property type="entry name" value="Adenylyl/Guanylyl_Cyclase_3/4"/>
</dbReference>
<organism evidence="3 4">
    <name type="scientific">Simplicispira suum</name>
    <dbReference type="NCBI Taxonomy" id="2109915"/>
    <lineage>
        <taxon>Bacteria</taxon>
        <taxon>Pseudomonadati</taxon>
        <taxon>Pseudomonadota</taxon>
        <taxon>Betaproteobacteria</taxon>
        <taxon>Burkholderiales</taxon>
        <taxon>Comamonadaceae</taxon>
        <taxon>Simplicispira</taxon>
    </lineage>
</organism>